<protein>
    <submittedName>
        <fullName evidence="2">6075_t:CDS:1</fullName>
    </submittedName>
</protein>
<dbReference type="PROSITE" id="PS50011">
    <property type="entry name" value="PROTEIN_KINASE_DOM"/>
    <property type="match status" value="1"/>
</dbReference>
<feature type="non-terminal residue" evidence="2">
    <location>
        <position position="1"/>
    </location>
</feature>
<organism evidence="2 3">
    <name type="scientific">Racocetra fulgida</name>
    <dbReference type="NCBI Taxonomy" id="60492"/>
    <lineage>
        <taxon>Eukaryota</taxon>
        <taxon>Fungi</taxon>
        <taxon>Fungi incertae sedis</taxon>
        <taxon>Mucoromycota</taxon>
        <taxon>Glomeromycotina</taxon>
        <taxon>Glomeromycetes</taxon>
        <taxon>Diversisporales</taxon>
        <taxon>Gigasporaceae</taxon>
        <taxon>Racocetra</taxon>
    </lineage>
</organism>
<proteinExistence type="predicted"/>
<dbReference type="GO" id="GO:0004672">
    <property type="term" value="F:protein kinase activity"/>
    <property type="evidence" value="ECO:0007669"/>
    <property type="project" value="InterPro"/>
</dbReference>
<name>A0A9N9JMD9_9GLOM</name>
<accession>A0A9N9JMD9</accession>
<keyword evidence="3" id="KW-1185">Reference proteome</keyword>
<evidence type="ECO:0000259" key="1">
    <source>
        <dbReference type="PROSITE" id="PS50011"/>
    </source>
</evidence>
<comment type="caution">
    <text evidence="2">The sequence shown here is derived from an EMBL/GenBank/DDBJ whole genome shotgun (WGS) entry which is preliminary data.</text>
</comment>
<dbReference type="Gene3D" id="1.10.510.10">
    <property type="entry name" value="Transferase(Phosphotransferase) domain 1"/>
    <property type="match status" value="1"/>
</dbReference>
<dbReference type="EMBL" id="CAJVPZ010058110">
    <property type="protein sequence ID" value="CAG8787632.1"/>
    <property type="molecule type" value="Genomic_DNA"/>
</dbReference>
<dbReference type="InterPro" id="IPR011009">
    <property type="entry name" value="Kinase-like_dom_sf"/>
</dbReference>
<dbReference type="Proteomes" id="UP000789396">
    <property type="component" value="Unassembled WGS sequence"/>
</dbReference>
<sequence length="43" mass="4892">YITDLGLSISFDEKQEGHVYGVLPYLAPEVLKGERFTRASDIY</sequence>
<evidence type="ECO:0000313" key="3">
    <source>
        <dbReference type="Proteomes" id="UP000789396"/>
    </source>
</evidence>
<gene>
    <name evidence="2" type="ORF">RFULGI_LOCUS16407</name>
</gene>
<feature type="non-terminal residue" evidence="2">
    <location>
        <position position="43"/>
    </location>
</feature>
<dbReference type="OrthoDB" id="4062651at2759"/>
<reference evidence="2" key="1">
    <citation type="submission" date="2021-06" db="EMBL/GenBank/DDBJ databases">
        <authorList>
            <person name="Kallberg Y."/>
            <person name="Tangrot J."/>
            <person name="Rosling A."/>
        </authorList>
    </citation>
    <scope>NUCLEOTIDE SEQUENCE</scope>
    <source>
        <strain evidence="2">IN212</strain>
    </source>
</reference>
<feature type="domain" description="Protein kinase" evidence="1">
    <location>
        <begin position="1"/>
        <end position="43"/>
    </location>
</feature>
<dbReference type="InterPro" id="IPR000719">
    <property type="entry name" value="Prot_kinase_dom"/>
</dbReference>
<dbReference type="AlphaFoldDB" id="A0A9N9JMD9"/>
<dbReference type="GO" id="GO:0005524">
    <property type="term" value="F:ATP binding"/>
    <property type="evidence" value="ECO:0007669"/>
    <property type="project" value="InterPro"/>
</dbReference>
<evidence type="ECO:0000313" key="2">
    <source>
        <dbReference type="EMBL" id="CAG8787632.1"/>
    </source>
</evidence>
<dbReference type="SUPFAM" id="SSF56112">
    <property type="entry name" value="Protein kinase-like (PK-like)"/>
    <property type="match status" value="1"/>
</dbReference>